<evidence type="ECO:0000313" key="1">
    <source>
        <dbReference type="Proteomes" id="UP000887563"/>
    </source>
</evidence>
<evidence type="ECO:0000313" key="2">
    <source>
        <dbReference type="WBParaSite" id="Minc3s02729g31369"/>
    </source>
</evidence>
<sequence>MPGAFFENAEPTTTVNGGLVIKRMSRRKGVGSWKIFAYPEPNLYPNRKIFVSVRSRTDNSS</sequence>
<keyword evidence="1" id="KW-1185">Reference proteome</keyword>
<dbReference type="Proteomes" id="UP000887563">
    <property type="component" value="Unplaced"/>
</dbReference>
<name>A0A914N1B9_MELIC</name>
<accession>A0A914N1B9</accession>
<protein>
    <submittedName>
        <fullName evidence="2">Uncharacterized protein</fullName>
    </submittedName>
</protein>
<dbReference type="WBParaSite" id="Minc3s02729g31369">
    <property type="protein sequence ID" value="Minc3s02729g31369"/>
    <property type="gene ID" value="Minc3s02729g31369"/>
</dbReference>
<organism evidence="1 2">
    <name type="scientific">Meloidogyne incognita</name>
    <name type="common">Southern root-knot nematode worm</name>
    <name type="synonym">Oxyuris incognita</name>
    <dbReference type="NCBI Taxonomy" id="6306"/>
    <lineage>
        <taxon>Eukaryota</taxon>
        <taxon>Metazoa</taxon>
        <taxon>Ecdysozoa</taxon>
        <taxon>Nematoda</taxon>
        <taxon>Chromadorea</taxon>
        <taxon>Rhabditida</taxon>
        <taxon>Tylenchina</taxon>
        <taxon>Tylenchomorpha</taxon>
        <taxon>Tylenchoidea</taxon>
        <taxon>Meloidogynidae</taxon>
        <taxon>Meloidogyninae</taxon>
        <taxon>Meloidogyne</taxon>
        <taxon>Meloidogyne incognita group</taxon>
    </lineage>
</organism>
<reference evidence="2" key="1">
    <citation type="submission" date="2022-11" db="UniProtKB">
        <authorList>
            <consortium name="WormBaseParasite"/>
        </authorList>
    </citation>
    <scope>IDENTIFICATION</scope>
</reference>
<dbReference type="AlphaFoldDB" id="A0A914N1B9"/>
<proteinExistence type="predicted"/>